<gene>
    <name evidence="1" type="ORF">JCGZ_18221</name>
</gene>
<sequence length="123" mass="14398">MDPSLAPAFEALFYSFTRKDWHVLSPFELNGLSYYRNIRVQPRLLQWLIGHFDHLNNLFRHNDFNIYLLFEEFSIIFGRIPVIEEIPAVPRLDVDLASMILPIFGFSAYEILSYDFGADVVPL</sequence>
<protein>
    <submittedName>
        <fullName evidence="1">Uncharacterized protein</fullName>
    </submittedName>
</protein>
<accession>A0A067LAR2</accession>
<reference evidence="1 2" key="1">
    <citation type="journal article" date="2014" name="PLoS ONE">
        <title>Global Analysis of Gene Expression Profiles in Physic Nut (Jatropha curcas L.) Seedlings Exposed to Salt Stress.</title>
        <authorList>
            <person name="Zhang L."/>
            <person name="Zhang C."/>
            <person name="Wu P."/>
            <person name="Chen Y."/>
            <person name="Li M."/>
            <person name="Jiang H."/>
            <person name="Wu G."/>
        </authorList>
    </citation>
    <scope>NUCLEOTIDE SEQUENCE [LARGE SCALE GENOMIC DNA]</scope>
    <source>
        <strain evidence="2">cv. GZQX0401</strain>
        <tissue evidence="1">Young leaves</tissue>
    </source>
</reference>
<dbReference type="Proteomes" id="UP000027138">
    <property type="component" value="Unassembled WGS sequence"/>
</dbReference>
<keyword evidence="2" id="KW-1185">Reference proteome</keyword>
<dbReference type="EMBL" id="KK914228">
    <property type="protein sequence ID" value="KDP45561.1"/>
    <property type="molecule type" value="Genomic_DNA"/>
</dbReference>
<evidence type="ECO:0000313" key="1">
    <source>
        <dbReference type="EMBL" id="KDP45561.1"/>
    </source>
</evidence>
<name>A0A067LAR2_JATCU</name>
<dbReference type="AlphaFoldDB" id="A0A067LAR2"/>
<organism evidence="1 2">
    <name type="scientific">Jatropha curcas</name>
    <name type="common">Barbados nut</name>
    <dbReference type="NCBI Taxonomy" id="180498"/>
    <lineage>
        <taxon>Eukaryota</taxon>
        <taxon>Viridiplantae</taxon>
        <taxon>Streptophyta</taxon>
        <taxon>Embryophyta</taxon>
        <taxon>Tracheophyta</taxon>
        <taxon>Spermatophyta</taxon>
        <taxon>Magnoliopsida</taxon>
        <taxon>eudicotyledons</taxon>
        <taxon>Gunneridae</taxon>
        <taxon>Pentapetalae</taxon>
        <taxon>rosids</taxon>
        <taxon>fabids</taxon>
        <taxon>Malpighiales</taxon>
        <taxon>Euphorbiaceae</taxon>
        <taxon>Crotonoideae</taxon>
        <taxon>Jatropheae</taxon>
        <taxon>Jatropha</taxon>
    </lineage>
</organism>
<proteinExistence type="predicted"/>
<dbReference type="OrthoDB" id="1743443at2759"/>
<evidence type="ECO:0000313" key="2">
    <source>
        <dbReference type="Proteomes" id="UP000027138"/>
    </source>
</evidence>